<dbReference type="EMBL" id="MU150256">
    <property type="protein sequence ID" value="KAF9464193.1"/>
    <property type="molecule type" value="Genomic_DNA"/>
</dbReference>
<dbReference type="OrthoDB" id="420564at2759"/>
<dbReference type="PANTHER" id="PTHR35179:SF2">
    <property type="entry name" value="START DOMAIN-CONTAINING PROTEIN"/>
    <property type="match status" value="1"/>
</dbReference>
<evidence type="ECO:0000313" key="3">
    <source>
        <dbReference type="Proteomes" id="UP000807353"/>
    </source>
</evidence>
<sequence length="436" mass="49333">MSSHSSYSPRGWRSRGSGFRQPRGSSSYRDRTFSPKSGTLVPDRVITEGLLATALRTIPRLEKSSDEKEVKITNFECIGSYNWVDSPSPTIIVPGSPPRWQNRPTPYSVHPDDGVAFVDQNGYRIPSAVLLPLITAVERKSKLNDATFDWASVDFVTDRNGLRKLLRWIGGTAKKDFRIDMQLAGTGTVLLNRWEVRTSEQMSGFTYGFNFEKASTKPVPGCEKSTGHHRIVKYDLDGLLMVVRYEVDACIPWEEEPTTPRPRAATDVDDLIGALAEVKITPQLNDASTIPKAESPPKLTVLNGGSDVPQSAIVELTTRSINRVHEFDWEESYPQLFISQTPHHFLAIHERGRFIRVDKRKLTSTELQNVMEDVIQPHLKKLRRLLGTVKKLVIEHRQRGRLSLVCQEGELKVFQRVGRESCLPDEIIRKFDVKFV</sequence>
<feature type="region of interest" description="Disordered" evidence="1">
    <location>
        <begin position="1"/>
        <end position="39"/>
    </location>
</feature>
<evidence type="ECO:0000313" key="2">
    <source>
        <dbReference type="EMBL" id="KAF9464193.1"/>
    </source>
</evidence>
<evidence type="ECO:0008006" key="4">
    <source>
        <dbReference type="Google" id="ProtNLM"/>
    </source>
</evidence>
<protein>
    <recommendedName>
        <fullName evidence="4">Geranylgeranyl pyrophosphate synthetase</fullName>
    </recommendedName>
</protein>
<accession>A0A9P5Y6F6</accession>
<keyword evidence="3" id="KW-1185">Reference proteome</keyword>
<gene>
    <name evidence="2" type="ORF">BDZ94DRAFT_525066</name>
</gene>
<dbReference type="Proteomes" id="UP000807353">
    <property type="component" value="Unassembled WGS sequence"/>
</dbReference>
<reference evidence="2" key="1">
    <citation type="submission" date="2020-11" db="EMBL/GenBank/DDBJ databases">
        <authorList>
            <consortium name="DOE Joint Genome Institute"/>
            <person name="Ahrendt S."/>
            <person name="Riley R."/>
            <person name="Andreopoulos W."/>
            <person name="Labutti K."/>
            <person name="Pangilinan J."/>
            <person name="Ruiz-Duenas F.J."/>
            <person name="Barrasa J.M."/>
            <person name="Sanchez-Garcia M."/>
            <person name="Camarero S."/>
            <person name="Miyauchi S."/>
            <person name="Serrano A."/>
            <person name="Linde D."/>
            <person name="Babiker R."/>
            <person name="Drula E."/>
            <person name="Ayuso-Fernandez I."/>
            <person name="Pacheco R."/>
            <person name="Padilla G."/>
            <person name="Ferreira P."/>
            <person name="Barriuso J."/>
            <person name="Kellner H."/>
            <person name="Castanera R."/>
            <person name="Alfaro M."/>
            <person name="Ramirez L."/>
            <person name="Pisabarro A.G."/>
            <person name="Kuo A."/>
            <person name="Tritt A."/>
            <person name="Lipzen A."/>
            <person name="He G."/>
            <person name="Yan M."/>
            <person name="Ng V."/>
            <person name="Cullen D."/>
            <person name="Martin F."/>
            <person name="Rosso M.-N."/>
            <person name="Henrissat B."/>
            <person name="Hibbett D."/>
            <person name="Martinez A.T."/>
            <person name="Grigoriev I.V."/>
        </authorList>
    </citation>
    <scope>NUCLEOTIDE SEQUENCE</scope>
    <source>
        <strain evidence="2">CBS 247.69</strain>
    </source>
</reference>
<dbReference type="PANTHER" id="PTHR35179">
    <property type="entry name" value="PROTEIN CBG02620"/>
    <property type="match status" value="1"/>
</dbReference>
<name>A0A9P5Y6F6_9AGAR</name>
<organism evidence="2 3">
    <name type="scientific">Collybia nuda</name>
    <dbReference type="NCBI Taxonomy" id="64659"/>
    <lineage>
        <taxon>Eukaryota</taxon>
        <taxon>Fungi</taxon>
        <taxon>Dikarya</taxon>
        <taxon>Basidiomycota</taxon>
        <taxon>Agaricomycotina</taxon>
        <taxon>Agaricomycetes</taxon>
        <taxon>Agaricomycetidae</taxon>
        <taxon>Agaricales</taxon>
        <taxon>Tricholomatineae</taxon>
        <taxon>Clitocybaceae</taxon>
        <taxon>Collybia</taxon>
    </lineage>
</organism>
<evidence type="ECO:0000256" key="1">
    <source>
        <dbReference type="SAM" id="MobiDB-lite"/>
    </source>
</evidence>
<proteinExistence type="predicted"/>
<dbReference type="AlphaFoldDB" id="A0A9P5Y6F6"/>
<comment type="caution">
    <text evidence="2">The sequence shown here is derived from an EMBL/GenBank/DDBJ whole genome shotgun (WGS) entry which is preliminary data.</text>
</comment>